<reference evidence="3" key="1">
    <citation type="submission" date="2016-10" db="EMBL/GenBank/DDBJ databases">
        <authorList>
            <person name="Varghese N."/>
            <person name="Submissions S."/>
        </authorList>
    </citation>
    <scope>NUCLEOTIDE SEQUENCE [LARGE SCALE GENOMIC DNA]</scope>
    <source>
        <strain evidence="3">CGMCC 1.4250</strain>
    </source>
</reference>
<feature type="transmembrane region" description="Helical" evidence="1">
    <location>
        <begin position="47"/>
        <end position="63"/>
    </location>
</feature>
<dbReference type="InterPro" id="IPR026369">
    <property type="entry name" value="CxxC_20_CxxC"/>
</dbReference>
<keyword evidence="3" id="KW-1185">Reference proteome</keyword>
<evidence type="ECO:0000256" key="1">
    <source>
        <dbReference type="SAM" id="Phobius"/>
    </source>
</evidence>
<keyword evidence="1" id="KW-1133">Transmembrane helix</keyword>
<keyword evidence="1" id="KW-0472">Membrane</keyword>
<feature type="transmembrane region" description="Helical" evidence="1">
    <location>
        <begin position="69"/>
        <end position="89"/>
    </location>
</feature>
<sequence length="99" mass="11375">MPTCQHCHNEWSYKQTFKRLFTLDSAMTCPYCDTRQFLTKMAKRKTSILNFPAALVILLPTVVDVSIMISVFSLVLTLTVMAAIYPTLVELSNKEEFMF</sequence>
<proteinExistence type="predicted"/>
<evidence type="ECO:0000313" key="3">
    <source>
        <dbReference type="Proteomes" id="UP000198565"/>
    </source>
</evidence>
<organism evidence="2 3">
    <name type="scientific">Gracilibacillus orientalis</name>
    <dbReference type="NCBI Taxonomy" id="334253"/>
    <lineage>
        <taxon>Bacteria</taxon>
        <taxon>Bacillati</taxon>
        <taxon>Bacillota</taxon>
        <taxon>Bacilli</taxon>
        <taxon>Bacillales</taxon>
        <taxon>Bacillaceae</taxon>
        <taxon>Gracilibacillus</taxon>
    </lineage>
</organism>
<dbReference type="STRING" id="334253.SAMN04487943_107103"/>
<dbReference type="AlphaFoldDB" id="A0A1I4MV33"/>
<dbReference type="NCBIfam" id="TIGR04104">
    <property type="entry name" value="cxxc_20_cxxc"/>
    <property type="match status" value="1"/>
</dbReference>
<dbReference type="OrthoDB" id="2418141at2"/>
<dbReference type="RefSeq" id="WP_091484181.1">
    <property type="nucleotide sequence ID" value="NZ_FOTR01000007.1"/>
</dbReference>
<protein>
    <submittedName>
        <fullName evidence="2">Cxxc_20_cxxc protein</fullName>
    </submittedName>
</protein>
<dbReference type="EMBL" id="FOTR01000007">
    <property type="protein sequence ID" value="SFM06925.1"/>
    <property type="molecule type" value="Genomic_DNA"/>
</dbReference>
<evidence type="ECO:0000313" key="2">
    <source>
        <dbReference type="EMBL" id="SFM06925.1"/>
    </source>
</evidence>
<keyword evidence="1" id="KW-0812">Transmembrane</keyword>
<gene>
    <name evidence="2" type="ORF">SAMN04487943_107103</name>
</gene>
<name>A0A1I4MV33_9BACI</name>
<dbReference type="Proteomes" id="UP000198565">
    <property type="component" value="Unassembled WGS sequence"/>
</dbReference>
<accession>A0A1I4MV33</accession>